<protein>
    <submittedName>
        <fullName evidence="1">Uncharacterized protein</fullName>
    </submittedName>
</protein>
<evidence type="ECO:0000313" key="1">
    <source>
        <dbReference type="EMBL" id="HAS8538316.1"/>
    </source>
</evidence>
<dbReference type="EMBL" id="DACRBY010000001">
    <property type="protein sequence ID" value="HAS8538316.1"/>
    <property type="molecule type" value="Genomic_DNA"/>
</dbReference>
<dbReference type="AlphaFoldDB" id="A0A8H9K5H1"/>
<comment type="caution">
    <text evidence="1">The sequence shown here is derived from an EMBL/GenBank/DDBJ whole genome shotgun (WGS) entry which is preliminary data.</text>
</comment>
<sequence length="104" mass="11656">MKKIIIGYDFVPDGSLSFIETHEAIEKCSDIIKTTCLSFASFVYLGKGYDVVVLMKNGKQIVLSELLENNRPYINKEIRVAHNIAKMLVARSISFLEPKSCAAQ</sequence>
<gene>
    <name evidence="1" type="ORF">I7730_00690</name>
</gene>
<reference evidence="1" key="1">
    <citation type="journal article" date="2018" name="Genome Biol.">
        <title>SKESA: strategic k-mer extension for scrupulous assemblies.</title>
        <authorList>
            <person name="Souvorov A."/>
            <person name="Agarwala R."/>
            <person name="Lipman D.J."/>
        </authorList>
    </citation>
    <scope>NUCLEOTIDE SEQUENCE</scope>
    <source>
        <strain evidence="1">BCW_3452</strain>
    </source>
</reference>
<organism evidence="1">
    <name type="scientific">Vibrio vulnificus</name>
    <dbReference type="NCBI Taxonomy" id="672"/>
    <lineage>
        <taxon>Bacteria</taxon>
        <taxon>Pseudomonadati</taxon>
        <taxon>Pseudomonadota</taxon>
        <taxon>Gammaproteobacteria</taxon>
        <taxon>Vibrionales</taxon>
        <taxon>Vibrionaceae</taxon>
        <taxon>Vibrio</taxon>
    </lineage>
</organism>
<accession>A0A8H9K5H1</accession>
<reference evidence="1" key="2">
    <citation type="submission" date="2019-01" db="EMBL/GenBank/DDBJ databases">
        <authorList>
            <consortium name="NCBI Pathogen Detection Project"/>
        </authorList>
    </citation>
    <scope>NUCLEOTIDE SEQUENCE</scope>
    <source>
        <strain evidence="1">BCW_3452</strain>
    </source>
</reference>
<dbReference type="Proteomes" id="UP000863257">
    <property type="component" value="Unassembled WGS sequence"/>
</dbReference>
<proteinExistence type="predicted"/>
<name>A0A8H9K5H1_VIBVL</name>